<dbReference type="Proteomes" id="UP000693981">
    <property type="component" value="Unassembled WGS sequence"/>
</dbReference>
<keyword evidence="1" id="KW-0812">Transmembrane</keyword>
<evidence type="ECO:0000313" key="3">
    <source>
        <dbReference type="Proteomes" id="UP000693981"/>
    </source>
</evidence>
<evidence type="ECO:0000256" key="1">
    <source>
        <dbReference type="SAM" id="Phobius"/>
    </source>
</evidence>
<gene>
    <name evidence="2" type="primary">ANKRD60_2</name>
    <name evidence="2" type="ORF">PHYBOEH_000900</name>
</gene>
<reference evidence="2" key="1">
    <citation type="submission" date="2021-02" db="EMBL/GenBank/DDBJ databases">
        <authorList>
            <person name="Palmer J.M."/>
        </authorList>
    </citation>
    <scope>NUCLEOTIDE SEQUENCE</scope>
    <source>
        <strain evidence="2">SCRP23</strain>
    </source>
</reference>
<keyword evidence="3" id="KW-1185">Reference proteome</keyword>
<keyword evidence="1" id="KW-0472">Membrane</keyword>
<dbReference type="EMBL" id="JAGDFL010000117">
    <property type="protein sequence ID" value="KAG7397318.1"/>
    <property type="molecule type" value="Genomic_DNA"/>
</dbReference>
<comment type="caution">
    <text evidence="2">The sequence shown here is derived from an EMBL/GenBank/DDBJ whole genome shotgun (WGS) entry which is preliminary data.</text>
</comment>
<dbReference type="OrthoDB" id="118455at2759"/>
<name>A0A8T1WYJ9_9STRA</name>
<sequence>MKTPTNYGSENEEAQFIRRVVAPDRPNSKRRQKKRLAVAGAALGLLGASAGIGYATLRTDNTSSAVEATQLSADSAFVSELGDAFHPSFHAVDQNDDGIATKDEILADLERTEAVDIDKVRSSNLPDDIKRNLFKLLDKKLRSDIECAKIASDKREFPVTAHDAQMFYYLLDVFCPKITIAVTSMEDADQNGDYDEFSEYNDAQAQEEPRNEEEHKEVVEVVTRDGQTEQVIIEGSVEDGKQHVKIENENGGFTDTEVPAVETSNGEEKLQITDSEGQTTTVTVPNENYMTKQEFLERIRSHFEDRMNSISKQREDLVEQLKSDRNRVVDLQDCIEQASNKFGWYGVYEQAPYLRDALDWVENVCMNKYRRLRG</sequence>
<protein>
    <submittedName>
        <fullName evidence="2">Ankyrin repeat domain-containing protein 60</fullName>
    </submittedName>
</protein>
<proteinExistence type="predicted"/>
<feature type="transmembrane region" description="Helical" evidence="1">
    <location>
        <begin position="36"/>
        <end position="57"/>
    </location>
</feature>
<accession>A0A8T1WYJ9</accession>
<keyword evidence="1" id="KW-1133">Transmembrane helix</keyword>
<organism evidence="2 3">
    <name type="scientific">Phytophthora boehmeriae</name>
    <dbReference type="NCBI Taxonomy" id="109152"/>
    <lineage>
        <taxon>Eukaryota</taxon>
        <taxon>Sar</taxon>
        <taxon>Stramenopiles</taxon>
        <taxon>Oomycota</taxon>
        <taxon>Peronosporomycetes</taxon>
        <taxon>Peronosporales</taxon>
        <taxon>Peronosporaceae</taxon>
        <taxon>Phytophthora</taxon>
    </lineage>
</organism>
<evidence type="ECO:0000313" key="2">
    <source>
        <dbReference type="EMBL" id="KAG7397318.1"/>
    </source>
</evidence>
<dbReference type="AlphaFoldDB" id="A0A8T1WYJ9"/>